<dbReference type="CDD" id="cd14748">
    <property type="entry name" value="PBP2_UgpB"/>
    <property type="match status" value="1"/>
</dbReference>
<reference evidence="2 3" key="1">
    <citation type="journal article" date="2024" name="Front. Microbiol.">
        <title>Novel thermophilic genera Geochorda gen. nov. and Carboxydochorda gen. nov. from the deep terrestrial subsurface reveal the ecophysiological diversity in the class Limnochordia.</title>
        <authorList>
            <person name="Karnachuk O.V."/>
            <person name="Lukina A.P."/>
            <person name="Avakyan M.R."/>
            <person name="Kadnikov V.V."/>
            <person name="Begmatov S."/>
            <person name="Beletsky A.V."/>
            <person name="Vlasova K.G."/>
            <person name="Novikov A.A."/>
            <person name="Shcherbakova V.A."/>
            <person name="Mardanov A.V."/>
            <person name="Ravin N.V."/>
        </authorList>
    </citation>
    <scope>NUCLEOTIDE SEQUENCE [LARGE SCALE GENOMIC DNA]</scope>
    <source>
        <strain evidence="2 3">L945</strain>
    </source>
</reference>
<feature type="signal peptide" evidence="1">
    <location>
        <begin position="1"/>
        <end position="36"/>
    </location>
</feature>
<accession>A0ABZ1BU54</accession>
<dbReference type="PANTHER" id="PTHR43649">
    <property type="entry name" value="ARABINOSE-BINDING PROTEIN-RELATED"/>
    <property type="match status" value="1"/>
</dbReference>
<dbReference type="Pfam" id="PF01547">
    <property type="entry name" value="SBP_bac_1"/>
    <property type="match status" value="1"/>
</dbReference>
<evidence type="ECO:0000313" key="3">
    <source>
        <dbReference type="Proteomes" id="UP001332192"/>
    </source>
</evidence>
<organism evidence="2 3">
    <name type="scientific">Carboxydichorda subterranea</name>
    <dbReference type="NCBI Taxonomy" id="3109565"/>
    <lineage>
        <taxon>Bacteria</taxon>
        <taxon>Bacillati</taxon>
        <taxon>Bacillota</taxon>
        <taxon>Limnochordia</taxon>
        <taxon>Limnochordales</taxon>
        <taxon>Geochordaceae</taxon>
        <taxon>Carboxydichorda</taxon>
    </lineage>
</organism>
<dbReference type="InterPro" id="IPR006059">
    <property type="entry name" value="SBP"/>
</dbReference>
<evidence type="ECO:0000313" key="2">
    <source>
        <dbReference type="EMBL" id="WRP16051.1"/>
    </source>
</evidence>
<dbReference type="InterPro" id="IPR050490">
    <property type="entry name" value="Bact_solute-bd_prot1"/>
</dbReference>
<dbReference type="Proteomes" id="UP001332192">
    <property type="component" value="Chromosome"/>
</dbReference>
<keyword evidence="3" id="KW-1185">Reference proteome</keyword>
<keyword evidence="1" id="KW-0732">Signal</keyword>
<evidence type="ECO:0000256" key="1">
    <source>
        <dbReference type="SAM" id="SignalP"/>
    </source>
</evidence>
<dbReference type="SUPFAM" id="SSF53850">
    <property type="entry name" value="Periplasmic binding protein-like II"/>
    <property type="match status" value="1"/>
</dbReference>
<sequence>MRFSSNGPSGRLAVRALRLVLAVSLGLALGSAPALAASEAVRLTLWHYWDGANGQALEKLVKDFEKAHPNIDIEPLFVPGSELLTKLRTALASRQTPDLAVQDLVNMPLLVRSGALVPLDTYIATSNAVKLDDFFPAPLTYGRYNGHLYSLPVSSSNLALFWNKQLFAQAGLDSERPPRNWDELAAFGRQIRQRTGKWGLELFTQGGEGTTWQWQVYLWSAGGEFLSPDNREPAFQSEAGVRALRFWVDLIHDHKISPLAPWGLFGRGEAAMVMDGSWMTEFFPMQVDFELGAAPFPAAPGGSFATNLGGEQMFVFRSTPEHEKAAWEFIEWFASTPVQVEWDRLTGFIPVRRSVAGNPAYRAWVANSRPLLKPFVEVQAYAHARPAVTRYAQVSDIVANHVVEALYKRVTPEQALTEAAAEVRPLLQEP</sequence>
<protein>
    <submittedName>
        <fullName evidence="2">ABC transporter substrate-binding protein</fullName>
    </submittedName>
</protein>
<name>A0ABZ1BU54_9FIRM</name>
<gene>
    <name evidence="2" type="ORF">U7230_07995</name>
</gene>
<proteinExistence type="predicted"/>
<dbReference type="RefSeq" id="WP_324715324.1">
    <property type="nucleotide sequence ID" value="NZ_CP141615.1"/>
</dbReference>
<dbReference type="EMBL" id="CP141615">
    <property type="protein sequence ID" value="WRP16051.1"/>
    <property type="molecule type" value="Genomic_DNA"/>
</dbReference>
<feature type="chain" id="PRO_5047196006" evidence="1">
    <location>
        <begin position="37"/>
        <end position="430"/>
    </location>
</feature>
<dbReference type="PANTHER" id="PTHR43649:SF30">
    <property type="entry name" value="ABC TRANSPORTER SUBSTRATE-BINDING PROTEIN"/>
    <property type="match status" value="1"/>
</dbReference>
<dbReference type="Gene3D" id="3.40.190.10">
    <property type="entry name" value="Periplasmic binding protein-like II"/>
    <property type="match status" value="1"/>
</dbReference>